<evidence type="ECO:0000256" key="1">
    <source>
        <dbReference type="SAM" id="Phobius"/>
    </source>
</evidence>
<proteinExistence type="predicted"/>
<keyword evidence="3" id="KW-1185">Reference proteome</keyword>
<evidence type="ECO:0000313" key="2">
    <source>
        <dbReference type="EMBL" id="KAE9400665.1"/>
    </source>
</evidence>
<organism evidence="2 3">
    <name type="scientific">Gymnopus androsaceus JB14</name>
    <dbReference type="NCBI Taxonomy" id="1447944"/>
    <lineage>
        <taxon>Eukaryota</taxon>
        <taxon>Fungi</taxon>
        <taxon>Dikarya</taxon>
        <taxon>Basidiomycota</taxon>
        <taxon>Agaricomycotina</taxon>
        <taxon>Agaricomycetes</taxon>
        <taxon>Agaricomycetidae</taxon>
        <taxon>Agaricales</taxon>
        <taxon>Marasmiineae</taxon>
        <taxon>Omphalotaceae</taxon>
        <taxon>Gymnopus</taxon>
    </lineage>
</organism>
<feature type="transmembrane region" description="Helical" evidence="1">
    <location>
        <begin position="113"/>
        <end position="134"/>
    </location>
</feature>
<keyword evidence="1" id="KW-0812">Transmembrane</keyword>
<dbReference type="AlphaFoldDB" id="A0A6A4HVI6"/>
<accession>A0A6A4HVI6</accession>
<dbReference type="EMBL" id="ML769454">
    <property type="protein sequence ID" value="KAE9400665.1"/>
    <property type="molecule type" value="Genomic_DNA"/>
</dbReference>
<sequence>MATLVQLSAFFDINGYDTFGKSEFLDCMLHPDTVEEVKDDIPSEQAAKEFVAGLEEMFSLDDVLGSGCSFMSMSAEVITILEIFCKLNLCKEQGFFCELKDFIIRSHKKGAGYISKTWIMVLAGYGLAFTYHLIAHNTFLPQHSLKLQWAQDF</sequence>
<dbReference type="OrthoDB" id="409121at2759"/>
<reference evidence="2" key="1">
    <citation type="journal article" date="2019" name="Environ. Microbiol.">
        <title>Fungal ecological strategies reflected in gene transcription - a case study of two litter decomposers.</title>
        <authorList>
            <person name="Barbi F."/>
            <person name="Kohler A."/>
            <person name="Barry K."/>
            <person name="Baskaran P."/>
            <person name="Daum C."/>
            <person name="Fauchery L."/>
            <person name="Ihrmark K."/>
            <person name="Kuo A."/>
            <person name="LaButti K."/>
            <person name="Lipzen A."/>
            <person name="Morin E."/>
            <person name="Grigoriev I.V."/>
            <person name="Henrissat B."/>
            <person name="Lindahl B."/>
            <person name="Martin F."/>
        </authorList>
    </citation>
    <scope>NUCLEOTIDE SEQUENCE</scope>
    <source>
        <strain evidence="2">JB14</strain>
    </source>
</reference>
<dbReference type="Proteomes" id="UP000799118">
    <property type="component" value="Unassembled WGS sequence"/>
</dbReference>
<protein>
    <submittedName>
        <fullName evidence="2">Uncharacterized protein</fullName>
    </submittedName>
</protein>
<keyword evidence="1" id="KW-0472">Membrane</keyword>
<name>A0A6A4HVI6_9AGAR</name>
<gene>
    <name evidence="2" type="ORF">BT96DRAFT_938476</name>
</gene>
<keyword evidence="1" id="KW-1133">Transmembrane helix</keyword>
<evidence type="ECO:0000313" key="3">
    <source>
        <dbReference type="Proteomes" id="UP000799118"/>
    </source>
</evidence>